<dbReference type="PANTHER" id="PTHR30026">
    <property type="entry name" value="OUTER MEMBRANE PROTEIN TOLC"/>
    <property type="match status" value="1"/>
</dbReference>
<evidence type="ECO:0000256" key="8">
    <source>
        <dbReference type="SAM" id="MobiDB-lite"/>
    </source>
</evidence>
<dbReference type="Proteomes" id="UP000818603">
    <property type="component" value="Unassembled WGS sequence"/>
</dbReference>
<keyword evidence="10" id="KW-1185">Reference proteome</keyword>
<dbReference type="SUPFAM" id="SSF56954">
    <property type="entry name" value="Outer membrane efflux proteins (OEP)"/>
    <property type="match status" value="1"/>
</dbReference>
<evidence type="ECO:0000256" key="3">
    <source>
        <dbReference type="ARBA" id="ARBA00022448"/>
    </source>
</evidence>
<keyword evidence="7" id="KW-0998">Cell outer membrane</keyword>
<reference evidence="9 10" key="1">
    <citation type="submission" date="2020-02" db="EMBL/GenBank/DDBJ databases">
        <title>Genome sequence of Parvularcula flava strain NH6-79.</title>
        <authorList>
            <person name="Abdul Karim M.H."/>
            <person name="Lam M.Q."/>
            <person name="Chen S.J."/>
            <person name="Yahya A."/>
            <person name="Shahir S."/>
            <person name="Shamsir M.S."/>
            <person name="Chong C.S."/>
        </authorList>
    </citation>
    <scope>NUCLEOTIDE SEQUENCE [LARGE SCALE GENOMIC DNA]</scope>
    <source>
        <strain evidence="9 10">NH6-79</strain>
    </source>
</reference>
<dbReference type="InterPro" id="IPR010130">
    <property type="entry name" value="T1SS_OMP_TolC"/>
</dbReference>
<organism evidence="9 10">
    <name type="scientific">Aquisalinus luteolus</name>
    <dbReference type="NCBI Taxonomy" id="1566827"/>
    <lineage>
        <taxon>Bacteria</taxon>
        <taxon>Pseudomonadati</taxon>
        <taxon>Pseudomonadota</taxon>
        <taxon>Alphaproteobacteria</taxon>
        <taxon>Parvularculales</taxon>
        <taxon>Parvularculaceae</taxon>
        <taxon>Aquisalinus</taxon>
    </lineage>
</organism>
<evidence type="ECO:0000256" key="1">
    <source>
        <dbReference type="ARBA" id="ARBA00004442"/>
    </source>
</evidence>
<gene>
    <name evidence="9" type="ORF">FF098_002550</name>
</gene>
<sequence>MARATEKTLFTSVACAVIAGATGFVPAQAQTLREVLELTYETSPALKAGRAQLRATDELGAQARAEGRPTLNGQLSYETAEGNYDPGRDLSELFGGGEGGIPPDMGDGEQQELINEALTGNGGTGTRQIGVELQQPIFQGFRVKNSIKRSEAQIDAAQAELVATEQQLFYDAISAYLGVITAEEAIGFTEASLTSLQGQRDFAEARFDNGQATRTDIAQAEARAAQANADLIRSRATLTTARARFERITGRMPGTLETTPPLPPMPATLDEALEIAMDGNPSIVAAREQERASAHAVKVAKGYLAPTVTARASYGYAQNQFIEGDQSENATLGAQITIPLYQGGATYSGIRQAREAHSADRWRLREAERQLREQVESAWLQLEAARAAWEATDPALSAAELALEGLTLEGRLGQRTTLDVLDGEAELLRVRLSRLQAREAYYLAAFRLLQATGLLTAEALALDVVYYDPDANRDDVARRWFGTGPERD</sequence>
<keyword evidence="6" id="KW-0472">Membrane</keyword>
<comment type="caution">
    <text evidence="9">The sequence shown here is derived from an EMBL/GenBank/DDBJ whole genome shotgun (WGS) entry which is preliminary data.</text>
</comment>
<evidence type="ECO:0000256" key="2">
    <source>
        <dbReference type="ARBA" id="ARBA00007613"/>
    </source>
</evidence>
<dbReference type="Pfam" id="PF02321">
    <property type="entry name" value="OEP"/>
    <property type="match status" value="2"/>
</dbReference>
<feature type="region of interest" description="Disordered" evidence="8">
    <location>
        <begin position="61"/>
        <end position="82"/>
    </location>
</feature>
<dbReference type="PANTHER" id="PTHR30026:SF20">
    <property type="entry name" value="OUTER MEMBRANE PROTEIN TOLC"/>
    <property type="match status" value="1"/>
</dbReference>
<dbReference type="RefSeq" id="WP_155136928.1">
    <property type="nucleotide sequence ID" value="NZ_BMGZ01000001.1"/>
</dbReference>
<dbReference type="NCBIfam" id="TIGR01844">
    <property type="entry name" value="type_I_sec_TolC"/>
    <property type="match status" value="1"/>
</dbReference>
<evidence type="ECO:0000313" key="10">
    <source>
        <dbReference type="Proteomes" id="UP000818603"/>
    </source>
</evidence>
<comment type="subcellular location">
    <subcellularLocation>
        <location evidence="1">Cell outer membrane</location>
    </subcellularLocation>
</comment>
<keyword evidence="3" id="KW-0813">Transport</keyword>
<evidence type="ECO:0000256" key="6">
    <source>
        <dbReference type="ARBA" id="ARBA00023136"/>
    </source>
</evidence>
<accession>A0ABX0HFA8</accession>
<dbReference type="Gene3D" id="1.20.1600.10">
    <property type="entry name" value="Outer membrane efflux proteins (OEP)"/>
    <property type="match status" value="1"/>
</dbReference>
<name>A0ABX0HFA8_9PROT</name>
<dbReference type="InterPro" id="IPR003423">
    <property type="entry name" value="OMP_efflux"/>
</dbReference>
<evidence type="ECO:0000313" key="9">
    <source>
        <dbReference type="EMBL" id="NHK26787.1"/>
    </source>
</evidence>
<dbReference type="EMBL" id="VCJR02000001">
    <property type="protein sequence ID" value="NHK26787.1"/>
    <property type="molecule type" value="Genomic_DNA"/>
</dbReference>
<keyword evidence="5" id="KW-0812">Transmembrane</keyword>
<proteinExistence type="inferred from homology"/>
<dbReference type="InterPro" id="IPR051906">
    <property type="entry name" value="TolC-like"/>
</dbReference>
<comment type="similarity">
    <text evidence="2">Belongs to the outer membrane factor (OMF) (TC 1.B.17) family.</text>
</comment>
<evidence type="ECO:0000256" key="5">
    <source>
        <dbReference type="ARBA" id="ARBA00022692"/>
    </source>
</evidence>
<protein>
    <submittedName>
        <fullName evidence="9">TolC family outer membrane protein</fullName>
    </submittedName>
</protein>
<evidence type="ECO:0000256" key="4">
    <source>
        <dbReference type="ARBA" id="ARBA00022452"/>
    </source>
</evidence>
<evidence type="ECO:0000256" key="7">
    <source>
        <dbReference type="ARBA" id="ARBA00023237"/>
    </source>
</evidence>
<keyword evidence="4" id="KW-1134">Transmembrane beta strand</keyword>